<dbReference type="RefSeq" id="XP_018258041.1">
    <property type="nucleotide sequence ID" value="XM_018403120.1"/>
</dbReference>
<evidence type="ECO:0000313" key="2">
    <source>
        <dbReference type="Proteomes" id="UP000009097"/>
    </source>
</evidence>
<dbReference type="EMBL" id="DS231738">
    <property type="protein sequence ID" value="KNB19994.1"/>
    <property type="molecule type" value="Genomic_DNA"/>
</dbReference>
<name>A0A0J9WBT1_FUSO4</name>
<dbReference type="VEuPathDB" id="FungiDB:FOXG_22709"/>
<sequence>MLIKMKNDGGNEEKFVKNIILHHGAEEHRVAGDWQTSISHLPMMLLNATRIERSMNVPRPVATPQVNVAFDSESQARNLDRTPMSTSTKLPGLISWSQQELQFNMA</sequence>
<gene>
    <name evidence="1" type="ORF">FOXG_22709</name>
</gene>
<dbReference type="EMBL" id="DS231738">
    <property type="protein sequence ID" value="KNB19993.1"/>
    <property type="molecule type" value="Genomic_DNA"/>
</dbReference>
<dbReference type="RefSeq" id="XP_018258039.1">
    <property type="nucleotide sequence ID" value="XM_018403118.1"/>
</dbReference>
<dbReference type="KEGG" id="fox:FOXG_22709"/>
<dbReference type="EMBL" id="DS231738">
    <property type="protein sequence ID" value="KNB19992.1"/>
    <property type="molecule type" value="Genomic_DNA"/>
</dbReference>
<dbReference type="RefSeq" id="XP_018258038.1">
    <property type="nucleotide sequence ID" value="XM_018403117.1"/>
</dbReference>
<dbReference type="Proteomes" id="UP000009097">
    <property type="component" value="Unassembled WGS sequence"/>
</dbReference>
<dbReference type="EMBL" id="DS231738">
    <property type="protein sequence ID" value="KNB19996.1"/>
    <property type="molecule type" value="Genomic_DNA"/>
</dbReference>
<dbReference type="AlphaFoldDB" id="A0A0J9WBT1"/>
<reference evidence="1" key="2">
    <citation type="journal article" date="2010" name="Nature">
        <title>Comparative genomics reveals mobile pathogenicity chromosomes in Fusarium.</title>
        <authorList>
            <person name="Ma L.J."/>
            <person name="van der Does H.C."/>
            <person name="Borkovich K.A."/>
            <person name="Coleman J.J."/>
            <person name="Daboussi M.J."/>
            <person name="Di Pietro A."/>
            <person name="Dufresne M."/>
            <person name="Freitag M."/>
            <person name="Grabherr M."/>
            <person name="Henrissat B."/>
            <person name="Houterman P.M."/>
            <person name="Kang S."/>
            <person name="Shim W.B."/>
            <person name="Woloshuk C."/>
            <person name="Xie X."/>
            <person name="Xu J.R."/>
            <person name="Antoniw J."/>
            <person name="Baker S.E."/>
            <person name="Bluhm B.H."/>
            <person name="Breakspear A."/>
            <person name="Brown D.W."/>
            <person name="Butchko R.A."/>
            <person name="Chapman S."/>
            <person name="Coulson R."/>
            <person name="Coutinho P.M."/>
            <person name="Danchin E.G."/>
            <person name="Diener A."/>
            <person name="Gale L.R."/>
            <person name="Gardiner D.M."/>
            <person name="Goff S."/>
            <person name="Hammond-Kosack K.E."/>
            <person name="Hilburn K."/>
            <person name="Hua-Van A."/>
            <person name="Jonkers W."/>
            <person name="Kazan K."/>
            <person name="Kodira C.D."/>
            <person name="Koehrsen M."/>
            <person name="Kumar L."/>
            <person name="Lee Y.H."/>
            <person name="Li L."/>
            <person name="Manners J.M."/>
            <person name="Miranda-Saavedra D."/>
            <person name="Mukherjee M."/>
            <person name="Park G."/>
            <person name="Park J."/>
            <person name="Park S.Y."/>
            <person name="Proctor R.H."/>
            <person name="Regev A."/>
            <person name="Ruiz-Roldan M.C."/>
            <person name="Sain D."/>
            <person name="Sakthikumar S."/>
            <person name="Sykes S."/>
            <person name="Schwartz D.C."/>
            <person name="Turgeon B.G."/>
            <person name="Wapinski I."/>
            <person name="Yoder O."/>
            <person name="Young S."/>
            <person name="Zeng Q."/>
            <person name="Zhou S."/>
            <person name="Galagan J."/>
            <person name="Cuomo C.A."/>
            <person name="Kistler H.C."/>
            <person name="Rep M."/>
        </authorList>
    </citation>
    <scope>NUCLEOTIDE SEQUENCE [LARGE SCALE GENOMIC DNA]</scope>
    <source>
        <strain evidence="1">4287</strain>
    </source>
</reference>
<dbReference type="RefSeq" id="XP_018258040.1">
    <property type="nucleotide sequence ID" value="XM_018403119.1"/>
</dbReference>
<proteinExistence type="predicted"/>
<dbReference type="EMBL" id="DS231738">
    <property type="protein sequence ID" value="KNB19995.1"/>
    <property type="molecule type" value="Genomic_DNA"/>
</dbReference>
<organism evidence="1 2">
    <name type="scientific">Fusarium oxysporum f. sp. lycopersici (strain 4287 / CBS 123668 / FGSC 9935 / NRRL 34936)</name>
    <name type="common">Fusarium vascular wilt of tomato</name>
    <dbReference type="NCBI Taxonomy" id="426428"/>
    <lineage>
        <taxon>Eukaryota</taxon>
        <taxon>Fungi</taxon>
        <taxon>Dikarya</taxon>
        <taxon>Ascomycota</taxon>
        <taxon>Pezizomycotina</taxon>
        <taxon>Sordariomycetes</taxon>
        <taxon>Hypocreomycetidae</taxon>
        <taxon>Hypocreales</taxon>
        <taxon>Nectriaceae</taxon>
        <taxon>Fusarium</taxon>
        <taxon>Fusarium oxysporum species complex</taxon>
    </lineage>
</organism>
<reference evidence="1" key="1">
    <citation type="submission" date="2007-04" db="EMBL/GenBank/DDBJ databases">
        <authorList>
            <consortium name="The Broad Institute Genome Sequencing Platform"/>
            <person name="Birren B."/>
            <person name="Lander E."/>
            <person name="Galagan J."/>
            <person name="Nusbaum C."/>
            <person name="Devon K."/>
            <person name="Ma L.-J."/>
            <person name="Jaffe D."/>
            <person name="Butler J."/>
            <person name="Alvarez P."/>
            <person name="Gnerre S."/>
            <person name="Grabherr M."/>
            <person name="Kleber M."/>
            <person name="Mauceli E."/>
            <person name="Brockman W."/>
            <person name="MacCallum I.A."/>
            <person name="Young S."/>
            <person name="LaButti K."/>
            <person name="DeCaprio D."/>
            <person name="Crawford M."/>
            <person name="Koehrsen M."/>
            <person name="Engels R."/>
            <person name="Montgomery P."/>
            <person name="Pearson M."/>
            <person name="Howarth C."/>
            <person name="Larson L."/>
            <person name="White J."/>
            <person name="O'Leary S."/>
            <person name="Kodira C."/>
            <person name="Zeng Q."/>
            <person name="Yandava C."/>
            <person name="Alvarado L."/>
            <person name="Kistler C."/>
            <person name="Shim W.-B."/>
            <person name="Kang S."/>
            <person name="Woloshuk C."/>
        </authorList>
    </citation>
    <scope>NUCLEOTIDE SEQUENCE</scope>
    <source>
        <strain evidence="1">4287</strain>
    </source>
</reference>
<evidence type="ECO:0000313" key="1">
    <source>
        <dbReference type="EMBL" id="KNB19995.1"/>
    </source>
</evidence>
<accession>A0A0J9WBT1</accession>
<protein>
    <submittedName>
        <fullName evidence="1">Uncharacterized protein</fullName>
    </submittedName>
</protein>
<dbReference type="RefSeq" id="XP_018258037.1">
    <property type="nucleotide sequence ID" value="XM_018403116.1"/>
</dbReference>
<dbReference type="GeneID" id="28963415"/>